<dbReference type="PANTHER" id="PTHR42756:SF1">
    <property type="entry name" value="TRANSCRIPTIONAL REPRESSOR OF EMRAB OPERON"/>
    <property type="match status" value="1"/>
</dbReference>
<sequence>MTSWSGQDHISRRIRGLNRQHQNLLQELLQDYELYPGQPPLMFSLEREPGRSQNELAKELSIQKATLTVMLNRMEKTGLVRRESDARDQRISRIFLTDKGKGLLVRLQRTLDVLEEQAMKGFSEEEKQVMTELLARIEKNLKALKEAKE</sequence>
<proteinExistence type="predicted"/>
<dbReference type="PROSITE" id="PS50995">
    <property type="entry name" value="HTH_MARR_2"/>
    <property type="match status" value="1"/>
</dbReference>
<feature type="domain" description="HTH marR-type" evidence="4">
    <location>
        <begin position="7"/>
        <end position="139"/>
    </location>
</feature>
<reference evidence="5 6" key="1">
    <citation type="submission" date="2016-05" db="EMBL/GenBank/DDBJ databases">
        <title>Paenibacillus oryzae. sp. nov., isolated from the rice root.</title>
        <authorList>
            <person name="Zhang J."/>
            <person name="Zhang X."/>
        </authorList>
    </citation>
    <scope>NUCLEOTIDE SEQUENCE [LARGE SCALE GENOMIC DNA]</scope>
    <source>
        <strain evidence="5 6">1DrF-4</strain>
    </source>
</reference>
<name>A0A1A5Y9D7_9BACL</name>
<dbReference type="InterPro" id="IPR036388">
    <property type="entry name" value="WH-like_DNA-bd_sf"/>
</dbReference>
<dbReference type="SMART" id="SM00347">
    <property type="entry name" value="HTH_MARR"/>
    <property type="match status" value="1"/>
</dbReference>
<evidence type="ECO:0000256" key="1">
    <source>
        <dbReference type="ARBA" id="ARBA00023015"/>
    </source>
</evidence>
<evidence type="ECO:0000313" key="6">
    <source>
        <dbReference type="Proteomes" id="UP000092024"/>
    </source>
</evidence>
<dbReference type="InterPro" id="IPR000835">
    <property type="entry name" value="HTH_MarR-typ"/>
</dbReference>
<gene>
    <name evidence="5" type="ORF">A7K91_00775</name>
</gene>
<dbReference type="GO" id="GO:0003700">
    <property type="term" value="F:DNA-binding transcription factor activity"/>
    <property type="evidence" value="ECO:0007669"/>
    <property type="project" value="InterPro"/>
</dbReference>
<dbReference type="Gene3D" id="1.10.10.10">
    <property type="entry name" value="Winged helix-like DNA-binding domain superfamily/Winged helix DNA-binding domain"/>
    <property type="match status" value="1"/>
</dbReference>
<protein>
    <recommendedName>
        <fullName evidence="4">HTH marR-type domain-containing protein</fullName>
    </recommendedName>
</protein>
<dbReference type="GO" id="GO:0003677">
    <property type="term" value="F:DNA binding"/>
    <property type="evidence" value="ECO:0007669"/>
    <property type="project" value="UniProtKB-KW"/>
</dbReference>
<comment type="caution">
    <text evidence="5">The sequence shown here is derived from an EMBL/GenBank/DDBJ whole genome shotgun (WGS) entry which is preliminary data.</text>
</comment>
<keyword evidence="1" id="KW-0805">Transcription regulation</keyword>
<keyword evidence="6" id="KW-1185">Reference proteome</keyword>
<dbReference type="Proteomes" id="UP000092024">
    <property type="component" value="Unassembled WGS sequence"/>
</dbReference>
<organism evidence="5 6">
    <name type="scientific">Paenibacillus oryzae</name>
    <dbReference type="NCBI Taxonomy" id="1844972"/>
    <lineage>
        <taxon>Bacteria</taxon>
        <taxon>Bacillati</taxon>
        <taxon>Bacillota</taxon>
        <taxon>Bacilli</taxon>
        <taxon>Bacillales</taxon>
        <taxon>Paenibacillaceae</taxon>
        <taxon>Paenibacillus</taxon>
    </lineage>
</organism>
<accession>A0A1A5Y9D7</accession>
<dbReference type="RefSeq" id="WP_068687057.1">
    <property type="nucleotide sequence ID" value="NZ_LYPA01000080.1"/>
</dbReference>
<dbReference type="EMBL" id="LYPA01000080">
    <property type="protein sequence ID" value="OBR62197.1"/>
    <property type="molecule type" value="Genomic_DNA"/>
</dbReference>
<evidence type="ECO:0000259" key="4">
    <source>
        <dbReference type="PROSITE" id="PS50995"/>
    </source>
</evidence>
<dbReference type="InterPro" id="IPR036390">
    <property type="entry name" value="WH_DNA-bd_sf"/>
</dbReference>
<dbReference type="PRINTS" id="PR00598">
    <property type="entry name" value="HTHMARR"/>
</dbReference>
<keyword evidence="2" id="KW-0238">DNA-binding</keyword>
<dbReference type="SUPFAM" id="SSF46785">
    <property type="entry name" value="Winged helix' DNA-binding domain"/>
    <property type="match status" value="1"/>
</dbReference>
<keyword evidence="3" id="KW-0804">Transcription</keyword>
<evidence type="ECO:0000256" key="3">
    <source>
        <dbReference type="ARBA" id="ARBA00023163"/>
    </source>
</evidence>
<dbReference type="STRING" id="1844972.A7K91_00775"/>
<dbReference type="PANTHER" id="PTHR42756">
    <property type="entry name" value="TRANSCRIPTIONAL REGULATOR, MARR"/>
    <property type="match status" value="1"/>
</dbReference>
<evidence type="ECO:0000313" key="5">
    <source>
        <dbReference type="EMBL" id="OBR62197.1"/>
    </source>
</evidence>
<evidence type="ECO:0000256" key="2">
    <source>
        <dbReference type="ARBA" id="ARBA00023125"/>
    </source>
</evidence>
<dbReference type="Pfam" id="PF12802">
    <property type="entry name" value="MarR_2"/>
    <property type="match status" value="1"/>
</dbReference>
<dbReference type="AlphaFoldDB" id="A0A1A5Y9D7"/>